<dbReference type="Pfam" id="PF10067">
    <property type="entry name" value="DUF2306"/>
    <property type="match status" value="1"/>
</dbReference>
<keyword evidence="2" id="KW-0812">Transmembrane</keyword>
<sequence length="369" mass="41179">MPFYYKHHGKEPPNQWVAFWRKVYNPLGFQKGYNFPLWFVFCGAALGFCASRVMYFDYDNQFKKANQITGNWFYMSQGVTRTATIMHLAAVIPTGFLVPLQFLPTVRYKAMIAHRIMGYILIILLIIGNAGAIIMVPRSMGGSLDVRTVVGMLAILTTGAALIAYVNIKRLQIDQHRAWMMRCWSYAFAIITLRLVQAPIMAIASLVGQTNVPMKCEVINAVNEENGPNLAPYFFAACEADPTAFVSVKANYYATAGADGIKPLHETTAAIQSAFGPAAFLAFVIHAISVELYLHLTQAEAARLKRVSYERQKAKGWKNPGDASWLTKETWGDMEAFDYEKRDTEERAKSDGGADSSQIHQANEVNNST</sequence>
<dbReference type="AlphaFoldDB" id="A0A9N9Z7X8"/>
<accession>A0A9N9Z7X8</accession>
<feature type="compositionally biased region" description="Basic and acidic residues" evidence="1">
    <location>
        <begin position="338"/>
        <end position="352"/>
    </location>
</feature>
<dbReference type="InterPro" id="IPR018750">
    <property type="entry name" value="DUF2306_membrane"/>
</dbReference>
<feature type="transmembrane region" description="Helical" evidence="2">
    <location>
        <begin position="274"/>
        <end position="296"/>
    </location>
</feature>
<evidence type="ECO:0000256" key="2">
    <source>
        <dbReference type="SAM" id="Phobius"/>
    </source>
</evidence>
<keyword evidence="2" id="KW-0472">Membrane</keyword>
<dbReference type="EMBL" id="CABFOC020000039">
    <property type="protein sequence ID" value="CAH0051107.1"/>
    <property type="molecule type" value="Genomic_DNA"/>
</dbReference>
<feature type="transmembrane region" description="Helical" evidence="2">
    <location>
        <begin position="148"/>
        <end position="166"/>
    </location>
</feature>
<evidence type="ECO:0000256" key="1">
    <source>
        <dbReference type="SAM" id="MobiDB-lite"/>
    </source>
</evidence>
<name>A0A9N9Z7X8_9HYPO</name>
<feature type="transmembrane region" description="Helical" evidence="2">
    <location>
        <begin position="85"/>
        <end position="104"/>
    </location>
</feature>
<proteinExistence type="predicted"/>
<keyword evidence="2" id="KW-1133">Transmembrane helix</keyword>
<gene>
    <name evidence="3" type="ORF">CSOL1703_00016004</name>
</gene>
<organism evidence="3 4">
    <name type="scientific">Clonostachys solani</name>
    <dbReference type="NCBI Taxonomy" id="160281"/>
    <lineage>
        <taxon>Eukaryota</taxon>
        <taxon>Fungi</taxon>
        <taxon>Dikarya</taxon>
        <taxon>Ascomycota</taxon>
        <taxon>Pezizomycotina</taxon>
        <taxon>Sordariomycetes</taxon>
        <taxon>Hypocreomycetidae</taxon>
        <taxon>Hypocreales</taxon>
        <taxon>Bionectriaceae</taxon>
        <taxon>Clonostachys</taxon>
    </lineage>
</organism>
<feature type="transmembrane region" description="Helical" evidence="2">
    <location>
        <begin position="35"/>
        <end position="55"/>
    </location>
</feature>
<feature type="region of interest" description="Disordered" evidence="1">
    <location>
        <begin position="337"/>
        <end position="369"/>
    </location>
</feature>
<comment type="caution">
    <text evidence="3">The sequence shown here is derived from an EMBL/GenBank/DDBJ whole genome shotgun (WGS) entry which is preliminary data.</text>
</comment>
<evidence type="ECO:0000313" key="4">
    <source>
        <dbReference type="Proteomes" id="UP000775872"/>
    </source>
</evidence>
<feature type="transmembrane region" description="Helical" evidence="2">
    <location>
        <begin position="116"/>
        <end position="136"/>
    </location>
</feature>
<feature type="transmembrane region" description="Helical" evidence="2">
    <location>
        <begin position="186"/>
        <end position="207"/>
    </location>
</feature>
<reference evidence="3" key="1">
    <citation type="submission" date="2021-10" db="EMBL/GenBank/DDBJ databases">
        <authorList>
            <person name="Piombo E."/>
        </authorList>
    </citation>
    <scope>NUCLEOTIDE SEQUENCE</scope>
</reference>
<protein>
    <submittedName>
        <fullName evidence="3">Uncharacterized protein</fullName>
    </submittedName>
</protein>
<dbReference type="Proteomes" id="UP000775872">
    <property type="component" value="Unassembled WGS sequence"/>
</dbReference>
<dbReference type="OrthoDB" id="193478at2759"/>
<evidence type="ECO:0000313" key="3">
    <source>
        <dbReference type="EMBL" id="CAH0051107.1"/>
    </source>
</evidence>
<feature type="compositionally biased region" description="Polar residues" evidence="1">
    <location>
        <begin position="355"/>
        <end position="369"/>
    </location>
</feature>
<keyword evidence="4" id="KW-1185">Reference proteome</keyword>